<keyword evidence="5 8" id="KW-0808">Transferase</keyword>
<proteinExistence type="inferred from homology"/>
<dbReference type="HAMAP" id="MF_00835">
    <property type="entry name" value="BioC"/>
    <property type="match status" value="1"/>
</dbReference>
<organism evidence="10 11">
    <name type="scientific">Aeromonas media</name>
    <dbReference type="NCBI Taxonomy" id="651"/>
    <lineage>
        <taxon>Bacteria</taxon>
        <taxon>Pseudomonadati</taxon>
        <taxon>Pseudomonadota</taxon>
        <taxon>Gammaproteobacteria</taxon>
        <taxon>Aeromonadales</taxon>
        <taxon>Aeromonadaceae</taxon>
        <taxon>Aeromonas</taxon>
    </lineage>
</organism>
<accession>A0AAE7AHW4</accession>
<dbReference type="GO" id="GO:0102130">
    <property type="term" value="F:malonyl-CoA methyltransferase activity"/>
    <property type="evidence" value="ECO:0007669"/>
    <property type="project" value="UniProtKB-EC"/>
</dbReference>
<evidence type="ECO:0000256" key="8">
    <source>
        <dbReference type="HAMAP-Rule" id="MF_00835"/>
    </source>
</evidence>
<evidence type="ECO:0000259" key="9">
    <source>
        <dbReference type="Pfam" id="PF08241"/>
    </source>
</evidence>
<keyword evidence="4 8" id="KW-0489">Methyltransferase</keyword>
<sequence>MLHERFQQVDKAQLARRFGAAARHYDAHARFQQEVGQALLDLMPDRPVGSELTVCGLDLDTAVYRRGLPDSLPDGLPETGLDLGCGTGFFLPALAGRCQQLHGLDLAPGMLAQAALRGSGARLVCGDAEVLPFADQSLDWVFSSLALQWCERPAQAFAEIHRVLKPGGQIFFSTLLAGSLWQLREAWSVVDGHAHVNRFLALPQLQQAIGAAGFQAPELTSVTWSLAYLELNDLLRDLKGIGASQVNDDRAAGLGNRQRLRRLGEAYERHRQPDGLLAASYEVCLGRLVRR</sequence>
<dbReference type="EC" id="2.1.1.197" evidence="3 8"/>
<evidence type="ECO:0000256" key="6">
    <source>
        <dbReference type="ARBA" id="ARBA00022691"/>
    </source>
</evidence>
<feature type="domain" description="Methyltransferase type 11" evidence="9">
    <location>
        <begin position="81"/>
        <end position="172"/>
    </location>
</feature>
<keyword evidence="7 8" id="KW-0093">Biotin biosynthesis</keyword>
<dbReference type="GO" id="GO:0010340">
    <property type="term" value="F:carboxyl-O-methyltransferase activity"/>
    <property type="evidence" value="ECO:0007669"/>
    <property type="project" value="UniProtKB-UniRule"/>
</dbReference>
<dbReference type="Pfam" id="PF08241">
    <property type="entry name" value="Methyltransf_11"/>
    <property type="match status" value="1"/>
</dbReference>
<evidence type="ECO:0000313" key="10">
    <source>
        <dbReference type="EMBL" id="QJT31385.1"/>
    </source>
</evidence>
<dbReference type="GO" id="GO:0032259">
    <property type="term" value="P:methylation"/>
    <property type="evidence" value="ECO:0007669"/>
    <property type="project" value="UniProtKB-KW"/>
</dbReference>
<comment type="function">
    <text evidence="8">Converts the free carboxyl group of a malonyl-thioester to its methyl ester by transfer of a methyl group from S-adenosyl-L-methionine (SAM). It allows to synthesize pimeloyl-ACP via the fatty acid synthetic pathway.</text>
</comment>
<dbReference type="SUPFAM" id="SSF53335">
    <property type="entry name" value="S-adenosyl-L-methionine-dependent methyltransferases"/>
    <property type="match status" value="1"/>
</dbReference>
<evidence type="ECO:0000256" key="5">
    <source>
        <dbReference type="ARBA" id="ARBA00022679"/>
    </source>
</evidence>
<dbReference type="AlphaFoldDB" id="A0AAE7AHW4"/>
<comment type="similarity">
    <text evidence="8">Belongs to the methyltransferase superfamily.</text>
</comment>
<evidence type="ECO:0000256" key="2">
    <source>
        <dbReference type="ARBA" id="ARBA00004746"/>
    </source>
</evidence>
<dbReference type="CDD" id="cd02440">
    <property type="entry name" value="AdoMet_MTases"/>
    <property type="match status" value="1"/>
</dbReference>
<keyword evidence="6 8" id="KW-0949">S-adenosyl-L-methionine</keyword>
<evidence type="ECO:0000256" key="3">
    <source>
        <dbReference type="ARBA" id="ARBA00012327"/>
    </source>
</evidence>
<comment type="catalytic activity">
    <reaction evidence="1 8">
        <text>malonyl-[ACP] + S-adenosyl-L-methionine = malonyl-[ACP] methyl ester + S-adenosyl-L-homocysteine</text>
        <dbReference type="Rhea" id="RHEA:17105"/>
        <dbReference type="Rhea" id="RHEA-COMP:9623"/>
        <dbReference type="Rhea" id="RHEA-COMP:9954"/>
        <dbReference type="ChEBI" id="CHEBI:57856"/>
        <dbReference type="ChEBI" id="CHEBI:59789"/>
        <dbReference type="ChEBI" id="CHEBI:78449"/>
        <dbReference type="ChEBI" id="CHEBI:78845"/>
        <dbReference type="EC" id="2.1.1.197"/>
    </reaction>
</comment>
<dbReference type="PANTHER" id="PTHR13090:SF1">
    <property type="entry name" value="ARGININE-HYDROXYLASE NDUFAF5, MITOCHONDRIAL"/>
    <property type="match status" value="1"/>
</dbReference>
<evidence type="ECO:0000256" key="7">
    <source>
        <dbReference type="ARBA" id="ARBA00022756"/>
    </source>
</evidence>
<evidence type="ECO:0000313" key="11">
    <source>
        <dbReference type="Proteomes" id="UP000502006"/>
    </source>
</evidence>
<dbReference type="Proteomes" id="UP000502006">
    <property type="component" value="Chromosome"/>
</dbReference>
<dbReference type="PANTHER" id="PTHR13090">
    <property type="entry name" value="ARGININE-HYDROXYLASE NDUFAF5, MITOCHONDRIAL"/>
    <property type="match status" value="1"/>
</dbReference>
<dbReference type="GO" id="GO:0008757">
    <property type="term" value="F:S-adenosylmethionine-dependent methyltransferase activity"/>
    <property type="evidence" value="ECO:0007669"/>
    <property type="project" value="InterPro"/>
</dbReference>
<evidence type="ECO:0000256" key="1">
    <source>
        <dbReference type="ARBA" id="ARBA00000852"/>
    </source>
</evidence>
<dbReference type="RefSeq" id="WP_171269209.1">
    <property type="nucleotide sequence ID" value="NZ_CP038444.1"/>
</dbReference>
<name>A0AAE7AHW4_AERME</name>
<dbReference type="InterPro" id="IPR029063">
    <property type="entry name" value="SAM-dependent_MTases_sf"/>
</dbReference>
<dbReference type="Gene3D" id="3.40.50.150">
    <property type="entry name" value="Vaccinia Virus protein VP39"/>
    <property type="match status" value="1"/>
</dbReference>
<dbReference type="EMBL" id="CP038444">
    <property type="protein sequence ID" value="QJT31385.1"/>
    <property type="molecule type" value="Genomic_DNA"/>
</dbReference>
<gene>
    <name evidence="8" type="primary">bioC</name>
    <name evidence="10" type="ORF">E4186_15165</name>
</gene>
<comment type="pathway">
    <text evidence="2 8">Cofactor biosynthesis; biotin biosynthesis.</text>
</comment>
<protein>
    <recommendedName>
        <fullName evidence="3 8">Malonyl-[acyl-carrier protein] O-methyltransferase</fullName>
        <shortName evidence="8">Malonyl-ACP O-methyltransferase</shortName>
        <ecNumber evidence="3 8">2.1.1.197</ecNumber>
    </recommendedName>
    <alternativeName>
        <fullName evidence="8">Biotin synthesis protein BioC</fullName>
    </alternativeName>
</protein>
<dbReference type="InterPro" id="IPR013216">
    <property type="entry name" value="Methyltransf_11"/>
</dbReference>
<dbReference type="InterPro" id="IPR011814">
    <property type="entry name" value="BioC"/>
</dbReference>
<dbReference type="InterPro" id="IPR050602">
    <property type="entry name" value="Malonyl-ACP_OMT"/>
</dbReference>
<reference evidence="10 11" key="1">
    <citation type="submission" date="2019-03" db="EMBL/GenBank/DDBJ databases">
        <title>Novel transposon Tn6433 accelerates the dissemination of tet(E) in Aeromonas from aerobic biofilm under oxytetracycline stress.</title>
        <authorList>
            <person name="Shi Y."/>
            <person name="Tian Z."/>
            <person name="Zhang Y."/>
            <person name="Zhang H."/>
            <person name="Yang M."/>
        </authorList>
    </citation>
    <scope>NUCLEOTIDE SEQUENCE [LARGE SCALE GENOMIC DNA]</scope>
    <source>
        <strain evidence="10 11">T5-8</strain>
    </source>
</reference>
<dbReference type="GO" id="GO:0009102">
    <property type="term" value="P:biotin biosynthetic process"/>
    <property type="evidence" value="ECO:0007669"/>
    <property type="project" value="UniProtKB-UniRule"/>
</dbReference>
<evidence type="ECO:0000256" key="4">
    <source>
        <dbReference type="ARBA" id="ARBA00022603"/>
    </source>
</evidence>